<accession>A0AAV9ZKA2</accession>
<sequence>METHRMIRDVVEKDEFRGLITSWAAHLCDTDIRFLQRRLDDLKTCTIERISHYRQAGFIAHECIVVHIRAGPDKRVARLERFKELTHLRTSAEQAVRLKHEFSGHETGNHDNLAIAYNLEDIIKLAKENDNSNGSAYHLVQTAAVPDGSMTILHCAALALAIGEVAKDYSVFHHMCMWWASMFFQVACLRHEIPLESVQTGSAYQQAGKIAGVPFVNRNAQLVFALEHIQTVGNVLGAAKNESALFAALQADFDRLGGQEHHLLSAAQQMLVQAKIKENEIREKMDKALAEWESIEGKAHENALAVHAAQRQAREAEIKAQHAEQKAEHAERKARQEAEARATAEAMAATRIATLEAQLEQLKFPTLK</sequence>
<dbReference type="EMBL" id="JAWWNJ010000136">
    <property type="protein sequence ID" value="KAK6984634.1"/>
    <property type="molecule type" value="Genomic_DNA"/>
</dbReference>
<reference evidence="2 3" key="1">
    <citation type="journal article" date="2024" name="J Genomics">
        <title>Draft genome sequencing and assembly of Favolaschia claudopus CIRM-BRFM 2984 isolated from oak limbs.</title>
        <authorList>
            <person name="Navarro D."/>
            <person name="Drula E."/>
            <person name="Chaduli D."/>
            <person name="Cazenave R."/>
            <person name="Ahrendt S."/>
            <person name="Wang J."/>
            <person name="Lipzen A."/>
            <person name="Daum C."/>
            <person name="Barry K."/>
            <person name="Grigoriev I.V."/>
            <person name="Favel A."/>
            <person name="Rosso M.N."/>
            <person name="Martin F."/>
        </authorList>
    </citation>
    <scope>NUCLEOTIDE SEQUENCE [LARGE SCALE GENOMIC DNA]</scope>
    <source>
        <strain evidence="2 3">CIRM-BRFM 2984</strain>
    </source>
</reference>
<evidence type="ECO:0000313" key="3">
    <source>
        <dbReference type="Proteomes" id="UP001362999"/>
    </source>
</evidence>
<evidence type="ECO:0000313" key="2">
    <source>
        <dbReference type="EMBL" id="KAK6984634.1"/>
    </source>
</evidence>
<feature type="region of interest" description="Disordered" evidence="1">
    <location>
        <begin position="321"/>
        <end position="342"/>
    </location>
</feature>
<gene>
    <name evidence="2" type="ORF">R3P38DRAFT_3292328</name>
</gene>
<organism evidence="2 3">
    <name type="scientific">Favolaschia claudopus</name>
    <dbReference type="NCBI Taxonomy" id="2862362"/>
    <lineage>
        <taxon>Eukaryota</taxon>
        <taxon>Fungi</taxon>
        <taxon>Dikarya</taxon>
        <taxon>Basidiomycota</taxon>
        <taxon>Agaricomycotina</taxon>
        <taxon>Agaricomycetes</taxon>
        <taxon>Agaricomycetidae</taxon>
        <taxon>Agaricales</taxon>
        <taxon>Marasmiineae</taxon>
        <taxon>Mycenaceae</taxon>
        <taxon>Favolaschia</taxon>
    </lineage>
</organism>
<evidence type="ECO:0000256" key="1">
    <source>
        <dbReference type="SAM" id="MobiDB-lite"/>
    </source>
</evidence>
<proteinExistence type="predicted"/>
<protein>
    <submittedName>
        <fullName evidence="2">Uncharacterized protein</fullName>
    </submittedName>
</protein>
<dbReference type="AlphaFoldDB" id="A0AAV9ZKA2"/>
<name>A0AAV9ZKA2_9AGAR</name>
<dbReference type="Proteomes" id="UP001362999">
    <property type="component" value="Unassembled WGS sequence"/>
</dbReference>
<comment type="caution">
    <text evidence="2">The sequence shown here is derived from an EMBL/GenBank/DDBJ whole genome shotgun (WGS) entry which is preliminary data.</text>
</comment>
<keyword evidence="3" id="KW-1185">Reference proteome</keyword>